<gene>
    <name evidence="4" type="ORF">Acr_00g0064500</name>
</gene>
<keyword evidence="5" id="KW-1185">Reference proteome</keyword>
<sequence length="305" mass="34283">MLPISCDIEGDRLWLVEGGQIPPFQVKDSGQVVSKHKLTGHQKPVLTVSWSPDDYQLLTCGQEEVIRRWDVNSGECLFVYERHGVGLISCGWFPDGKGIVSGMTDKSICLWDLDGKELECWKGQRTVNISDMAITDDGKRIISICKETAILLLDREAKFERLIEEEQVITSFSLSRDNKFLLVNLINQEIHLWSIEDDVKVVSKYKGHTRTRFVIRSCFGGFEQAFIASGSEDSQVYIWHRGTGELLSALPGHSGAVNCVSWHPRNPHMLASASDDRTIRIWGLDDLKCVATHSNGTVHHSNGKF</sequence>
<dbReference type="Pfam" id="PF00400">
    <property type="entry name" value="WD40"/>
    <property type="match status" value="4"/>
</dbReference>
<evidence type="ECO:0000256" key="2">
    <source>
        <dbReference type="ARBA" id="ARBA00022737"/>
    </source>
</evidence>
<dbReference type="SUPFAM" id="SSF50978">
    <property type="entry name" value="WD40 repeat-like"/>
    <property type="match status" value="1"/>
</dbReference>
<organism evidence="4 5">
    <name type="scientific">Actinidia rufa</name>
    <dbReference type="NCBI Taxonomy" id="165716"/>
    <lineage>
        <taxon>Eukaryota</taxon>
        <taxon>Viridiplantae</taxon>
        <taxon>Streptophyta</taxon>
        <taxon>Embryophyta</taxon>
        <taxon>Tracheophyta</taxon>
        <taxon>Spermatophyta</taxon>
        <taxon>Magnoliopsida</taxon>
        <taxon>eudicotyledons</taxon>
        <taxon>Gunneridae</taxon>
        <taxon>Pentapetalae</taxon>
        <taxon>asterids</taxon>
        <taxon>Ericales</taxon>
        <taxon>Actinidiaceae</taxon>
        <taxon>Actinidia</taxon>
    </lineage>
</organism>
<dbReference type="PROSITE" id="PS00678">
    <property type="entry name" value="WD_REPEATS_1"/>
    <property type="match status" value="1"/>
</dbReference>
<dbReference type="InterPro" id="IPR036322">
    <property type="entry name" value="WD40_repeat_dom_sf"/>
</dbReference>
<dbReference type="PANTHER" id="PTHR22838:SF6">
    <property type="entry name" value="WD REPEAT-CONTAINING PROTEIN 26 HOMOLOG"/>
    <property type="match status" value="1"/>
</dbReference>
<comment type="caution">
    <text evidence="4">The sequence shown here is derived from an EMBL/GenBank/DDBJ whole genome shotgun (WGS) entry which is preliminary data.</text>
</comment>
<dbReference type="OrthoDB" id="972532at2759"/>
<dbReference type="InterPro" id="IPR051350">
    <property type="entry name" value="WD_repeat-ST_regulator"/>
</dbReference>
<keyword evidence="2" id="KW-0677">Repeat</keyword>
<feature type="repeat" description="WD" evidence="3">
    <location>
        <begin position="250"/>
        <end position="292"/>
    </location>
</feature>
<evidence type="ECO:0000256" key="1">
    <source>
        <dbReference type="ARBA" id="ARBA00022574"/>
    </source>
</evidence>
<dbReference type="PRINTS" id="PR00320">
    <property type="entry name" value="GPROTEINBRPT"/>
</dbReference>
<dbReference type="PANTHER" id="PTHR22838">
    <property type="entry name" value="WD REPEAT PROTEIN 26-RELATED"/>
    <property type="match status" value="1"/>
</dbReference>
<accession>A0A7J0DPJ0</accession>
<dbReference type="Gene3D" id="2.130.10.10">
    <property type="entry name" value="YVTN repeat-like/Quinoprotein amine dehydrogenase"/>
    <property type="match status" value="2"/>
</dbReference>
<feature type="repeat" description="WD" evidence="3">
    <location>
        <begin position="38"/>
        <end position="79"/>
    </location>
</feature>
<dbReference type="EMBL" id="BJWL01000335">
    <property type="protein sequence ID" value="GFS39699.1"/>
    <property type="molecule type" value="Genomic_DNA"/>
</dbReference>
<evidence type="ECO:0000256" key="3">
    <source>
        <dbReference type="PROSITE-ProRule" id="PRU00221"/>
    </source>
</evidence>
<reference evidence="5" key="1">
    <citation type="submission" date="2019-07" db="EMBL/GenBank/DDBJ databases">
        <title>De Novo Assembly of kiwifruit Actinidia rufa.</title>
        <authorList>
            <person name="Sugita-Konishi S."/>
            <person name="Sato K."/>
            <person name="Mori E."/>
            <person name="Abe Y."/>
            <person name="Kisaki G."/>
            <person name="Hamano K."/>
            <person name="Suezawa K."/>
            <person name="Otani M."/>
            <person name="Fukuda T."/>
            <person name="Manabe T."/>
            <person name="Gomi K."/>
            <person name="Tabuchi M."/>
            <person name="Akimitsu K."/>
            <person name="Kataoka I."/>
        </authorList>
    </citation>
    <scope>NUCLEOTIDE SEQUENCE [LARGE SCALE GENOMIC DNA]</scope>
    <source>
        <strain evidence="5">cv. Fuchu</strain>
    </source>
</reference>
<dbReference type="PROSITE" id="PS50294">
    <property type="entry name" value="WD_REPEATS_REGION"/>
    <property type="match status" value="3"/>
</dbReference>
<dbReference type="InterPro" id="IPR020472">
    <property type="entry name" value="WD40_PAC1"/>
</dbReference>
<name>A0A7J0DPJ0_9ERIC</name>
<feature type="repeat" description="WD" evidence="3">
    <location>
        <begin position="80"/>
        <end position="114"/>
    </location>
</feature>
<protein>
    <submittedName>
        <fullName evidence="4">Transducin family protein</fullName>
    </submittedName>
</protein>
<dbReference type="SMART" id="SM00320">
    <property type="entry name" value="WD40"/>
    <property type="match status" value="6"/>
</dbReference>
<dbReference type="PROSITE" id="PS50082">
    <property type="entry name" value="WD_REPEATS_2"/>
    <property type="match status" value="3"/>
</dbReference>
<evidence type="ECO:0000313" key="4">
    <source>
        <dbReference type="EMBL" id="GFS39699.1"/>
    </source>
</evidence>
<proteinExistence type="predicted"/>
<dbReference type="InterPro" id="IPR019775">
    <property type="entry name" value="WD40_repeat_CS"/>
</dbReference>
<keyword evidence="1 3" id="KW-0853">WD repeat</keyword>
<dbReference type="Proteomes" id="UP000585474">
    <property type="component" value="Unassembled WGS sequence"/>
</dbReference>
<dbReference type="AlphaFoldDB" id="A0A7J0DPJ0"/>
<evidence type="ECO:0000313" key="5">
    <source>
        <dbReference type="Proteomes" id="UP000585474"/>
    </source>
</evidence>
<dbReference type="InterPro" id="IPR015943">
    <property type="entry name" value="WD40/YVTN_repeat-like_dom_sf"/>
</dbReference>
<dbReference type="InterPro" id="IPR001680">
    <property type="entry name" value="WD40_rpt"/>
</dbReference>